<dbReference type="InterPro" id="IPR011051">
    <property type="entry name" value="RmlC_Cupin_sf"/>
</dbReference>
<reference evidence="1" key="1">
    <citation type="submission" date="2016-03" db="EMBL/GenBank/DDBJ databases">
        <authorList>
            <person name="Ploux O."/>
        </authorList>
    </citation>
    <scope>NUCLEOTIDE SEQUENCE</scope>
    <source>
        <strain evidence="1">UC10</strain>
    </source>
</reference>
<dbReference type="KEGG" id="sphu:SPPYR_1413"/>
<dbReference type="SUPFAM" id="SSF51182">
    <property type="entry name" value="RmlC-like cupins"/>
    <property type="match status" value="1"/>
</dbReference>
<name>A0A1Y5PRB1_9SPHN</name>
<organism evidence="1">
    <name type="scientific">uncultured Sphingopyxis sp</name>
    <dbReference type="NCBI Taxonomy" id="310581"/>
    <lineage>
        <taxon>Bacteria</taxon>
        <taxon>Pseudomonadati</taxon>
        <taxon>Pseudomonadota</taxon>
        <taxon>Alphaproteobacteria</taxon>
        <taxon>Sphingomonadales</taxon>
        <taxon>Sphingomonadaceae</taxon>
        <taxon>Sphingopyxis</taxon>
        <taxon>environmental samples</taxon>
    </lineage>
</organism>
<proteinExistence type="predicted"/>
<dbReference type="AlphaFoldDB" id="A0A1Y5PRB1"/>
<evidence type="ECO:0000313" key="1">
    <source>
        <dbReference type="EMBL" id="SBV32533.1"/>
    </source>
</evidence>
<protein>
    <submittedName>
        <fullName evidence="1">Uncharacterized protein</fullName>
    </submittedName>
</protein>
<gene>
    <name evidence="1" type="ORF">SPPYR_1413</name>
</gene>
<sequence>MPYHFQDDADFWAIAPRRLRYATTLAKAQHHRAALFVLGEEDNLDAPLALVLRMPEGFVAPRHSHPCHRLEMVLEGTHIREDGTILGPGDVSTSLPGEEYGPFLIGKGGSFSIEIFSKQSAMTPENSDENPTTIALAKLMAALNSGAITPEQAAEDPVLQQWGAEAIARKWEQ</sequence>
<dbReference type="RefSeq" id="WP_184100616.1">
    <property type="nucleotide sequence ID" value="NZ_LT598653.1"/>
</dbReference>
<dbReference type="EMBL" id="LT598653">
    <property type="protein sequence ID" value="SBV32533.1"/>
    <property type="molecule type" value="Genomic_DNA"/>
</dbReference>
<dbReference type="Gene3D" id="2.60.120.10">
    <property type="entry name" value="Jelly Rolls"/>
    <property type="match status" value="1"/>
</dbReference>
<dbReference type="InterPro" id="IPR014710">
    <property type="entry name" value="RmlC-like_jellyroll"/>
</dbReference>
<accession>A0A1Y5PRB1</accession>